<dbReference type="InterPro" id="IPR036322">
    <property type="entry name" value="WD40_repeat_dom_sf"/>
</dbReference>
<evidence type="ECO:0000313" key="1">
    <source>
        <dbReference type="EMBL" id="MXO88050.1"/>
    </source>
</evidence>
<keyword evidence="2" id="KW-1185">Reference proteome</keyword>
<dbReference type="InterPro" id="IPR036278">
    <property type="entry name" value="Sialidase_sf"/>
</dbReference>
<dbReference type="Proteomes" id="UP000435243">
    <property type="component" value="Unassembled WGS sequence"/>
</dbReference>
<name>A0A844ZLX3_9SPHN</name>
<proteinExistence type="predicted"/>
<organism evidence="1 2">
    <name type="scientific">Alteraurantiacibacter aestuarii</name>
    <dbReference type="NCBI Taxonomy" id="650004"/>
    <lineage>
        <taxon>Bacteria</taxon>
        <taxon>Pseudomonadati</taxon>
        <taxon>Pseudomonadota</taxon>
        <taxon>Alphaproteobacteria</taxon>
        <taxon>Sphingomonadales</taxon>
        <taxon>Erythrobacteraceae</taxon>
        <taxon>Alteraurantiacibacter</taxon>
    </lineage>
</organism>
<dbReference type="SUPFAM" id="SSF50978">
    <property type="entry name" value="WD40 repeat-like"/>
    <property type="match status" value="1"/>
</dbReference>
<sequence length="1435" mass="150849">MSETVPPVESHAEAPPSPASAAVLRRLLAGAGRTPTLAGLVSDMPGDVSRALLGAWATACDILGFYRDRIADEAYLASAQEDASILWLARMAGLKRQPPQVASTLLSVTLADAAGQPREVSLAQRGALAVQNIPPAGEAPVIFESTDIIDLKLRWNAMTLGRPSVASAAVIRPGALSMAFPAGSVDLHKGDGLLITLADDPGADPPPKQARSVFVIVDAVEHDSLAGVTLASWSTPFPQLYSPEPQCKPYHQPYAVQTVETFRNRAGLFGRTARAWSELPADQQRKSGTVPGGLVQLNAKLGQRWQNASKGLPPGDVSCVHQLADGTILAGTGGGLYVREKHGEWKAARLPAGRHDIRAITDLPVIVHDQPSSCWLVRQLEKFSIVRWLLHLLHLDRGQKRDGLLYAGTAAGLLLSSDDRGASWAQVGPSAKAHGAPINDLLVIPGSGTGPDRIVAATNLGLQLFNFATAKWEVTTKLPRAGTFDPGLSGVAVNALALFKGSIVAASQHGLLVYPVSKAGKKTGAKGKPAPLFSWYKASLPGNPDVACTSLCMAHGGKTLFVGTGAGMVATPNLGRWRECNRGLSDPAPAITSLALHGTDLFAASATGIIRTHHDSIHWHSLSDEVLVLFSADGSMVKELVQRGTSGSDLIARFALAGIAVSQAASWERVDPPHGADFAWMLKNPLAKAEQTDHHKLDRYLLVQRGTVVRVAKIVALPGVNGLSACGQTLLAATQRGDPVDRQWPDFANAADELVLDRKVDGLKAGARFLMAAAGSKAQTPGLPDPAIVDPDAYRVESASTRLHRAFGKAANVTSVTLAEPSPAVTLMDLRTARLFFSTGMATPLATPPPEAPLQGSILDLGSPAAGLGMHRKLILSGPRRALFAVPDLLALLEGELDDAISATVRLLPGVKRNSVMPELDQGVIGTAARPLLAAAGLALSRSASCLAHVPGQQWLIRDGDRGWHLIAPLEDVWCQPLPLLELVMAGEGEKSCQVAGEDGAAFPLPPLHDCVWQSPASWQQSVAQSVKVAQDVTGDSLLAGGKVGLIAPVTVPFDRANCRVSANVVTGQQTQTIAVEVLGDGKGNGPGGRQGRALQLSTSPLAWSGPDASGAAWPDLEVYVDPPAGAITRQDAQLLKQGQRWYPTASIACAGPDDRVFEIENGPHGKSRLRFGDGRNGAALPGGTSNVAATYRTGGGAAGNVRANSLRVLRRRSSGVSKCTNPLPASGGRDSQPIASLCRRAASHRCINQRIVTLRDYVAFAEDFAGVVSARAQVLEKGTKVAISVLWDAELGDQERSDRTQALETAIAQCRADALDLAVSSAWPLLFSLEVQVTPTPQANGDLLPGLVAQALYDAFGPGAWTIGQPLDRQHVEMVARRVPGVASVGPCTIRIAGEDAALDRLEPRPSDITAGDHHYAAQMPVLAASCDARVSLT</sequence>
<reference evidence="1 2" key="1">
    <citation type="submission" date="2019-12" db="EMBL/GenBank/DDBJ databases">
        <title>Genomic-based taxomic classification of the family Erythrobacteraceae.</title>
        <authorList>
            <person name="Xu L."/>
        </authorList>
    </citation>
    <scope>NUCLEOTIDE SEQUENCE [LARGE SCALE GENOMIC DNA]</scope>
    <source>
        <strain evidence="1 2">JCM 16339</strain>
    </source>
</reference>
<evidence type="ECO:0008006" key="3">
    <source>
        <dbReference type="Google" id="ProtNLM"/>
    </source>
</evidence>
<accession>A0A844ZLX3</accession>
<evidence type="ECO:0000313" key="2">
    <source>
        <dbReference type="Proteomes" id="UP000435243"/>
    </source>
</evidence>
<dbReference type="RefSeq" id="WP_160589984.1">
    <property type="nucleotide sequence ID" value="NZ_BAAAFP010000002.1"/>
</dbReference>
<comment type="caution">
    <text evidence="1">The sequence shown here is derived from an EMBL/GenBank/DDBJ whole genome shotgun (WGS) entry which is preliminary data.</text>
</comment>
<protein>
    <recommendedName>
        <fullName evidence="3">Baseplate protein J-like domain-containing protein</fullName>
    </recommendedName>
</protein>
<dbReference type="EMBL" id="WTYY01000002">
    <property type="protein sequence ID" value="MXO88050.1"/>
    <property type="molecule type" value="Genomic_DNA"/>
</dbReference>
<dbReference type="OrthoDB" id="9796131at2"/>
<dbReference type="SUPFAM" id="SSF50939">
    <property type="entry name" value="Sialidases"/>
    <property type="match status" value="1"/>
</dbReference>
<gene>
    <name evidence="1" type="ORF">GRI32_04775</name>
</gene>